<evidence type="ECO:0000256" key="2">
    <source>
        <dbReference type="SAM" id="SignalP"/>
    </source>
</evidence>
<evidence type="ECO:0000313" key="3">
    <source>
        <dbReference type="Proteomes" id="UP000035680"/>
    </source>
</evidence>
<organism evidence="3 4">
    <name type="scientific">Strongyloides venezuelensis</name>
    <name type="common">Threadworm</name>
    <dbReference type="NCBI Taxonomy" id="75913"/>
    <lineage>
        <taxon>Eukaryota</taxon>
        <taxon>Metazoa</taxon>
        <taxon>Ecdysozoa</taxon>
        <taxon>Nematoda</taxon>
        <taxon>Chromadorea</taxon>
        <taxon>Rhabditida</taxon>
        <taxon>Tylenchina</taxon>
        <taxon>Panagrolaimomorpha</taxon>
        <taxon>Strongyloidoidea</taxon>
        <taxon>Strongyloididae</taxon>
        <taxon>Strongyloides</taxon>
    </lineage>
</organism>
<feature type="compositionally biased region" description="Basic residues" evidence="1">
    <location>
        <begin position="54"/>
        <end position="75"/>
    </location>
</feature>
<feature type="region of interest" description="Disordered" evidence="1">
    <location>
        <begin position="45"/>
        <end position="75"/>
    </location>
</feature>
<keyword evidence="2" id="KW-0732">Signal</keyword>
<name>A0A0K0FIR8_STRVS</name>
<proteinExistence type="predicted"/>
<feature type="signal peptide" evidence="2">
    <location>
        <begin position="1"/>
        <end position="20"/>
    </location>
</feature>
<dbReference type="Proteomes" id="UP000035680">
    <property type="component" value="Unassembled WGS sequence"/>
</dbReference>
<sequence length="103" mass="11866">MNKYFIFFILIIALLGVLDAQNYKTRTKAGPYDYDLIPDFSVNHGFGPEATTKASKRTGRPKSLKRRKTTTRRLKIPNTKLPLKCRRPIPPPECNRLFGENRS</sequence>
<feature type="chain" id="PRO_5005329711" evidence="2">
    <location>
        <begin position="21"/>
        <end position="103"/>
    </location>
</feature>
<dbReference type="AlphaFoldDB" id="A0A0K0FIR8"/>
<accession>A0A0K0FIR8</accession>
<reference evidence="3" key="1">
    <citation type="submission" date="2014-07" db="EMBL/GenBank/DDBJ databases">
        <authorList>
            <person name="Martin A.A"/>
            <person name="De Silva N."/>
        </authorList>
    </citation>
    <scope>NUCLEOTIDE SEQUENCE</scope>
</reference>
<keyword evidence="3" id="KW-1185">Reference proteome</keyword>
<dbReference type="WBParaSite" id="SVE_0878900.1">
    <property type="protein sequence ID" value="SVE_0878900.1"/>
    <property type="gene ID" value="SVE_0878900"/>
</dbReference>
<evidence type="ECO:0000313" key="4">
    <source>
        <dbReference type="WBParaSite" id="SVE_0878900.1"/>
    </source>
</evidence>
<protein>
    <submittedName>
        <fullName evidence="4">Uncharacterized protein</fullName>
    </submittedName>
</protein>
<evidence type="ECO:0000256" key="1">
    <source>
        <dbReference type="SAM" id="MobiDB-lite"/>
    </source>
</evidence>
<reference evidence="4" key="2">
    <citation type="submission" date="2015-08" db="UniProtKB">
        <authorList>
            <consortium name="WormBaseParasite"/>
        </authorList>
    </citation>
    <scope>IDENTIFICATION</scope>
</reference>